<evidence type="ECO:0000313" key="2">
    <source>
        <dbReference type="Proteomes" id="UP000325315"/>
    </source>
</evidence>
<dbReference type="AlphaFoldDB" id="A0A5B6UKZ2"/>
<keyword evidence="2" id="KW-1185">Reference proteome</keyword>
<accession>A0A5B6UKZ2</accession>
<sequence>MEALLKEYMAKNNVVIQSQVASLRTLKNQVGQIANVLNLIPQGALPSDIENSISQGKECCKALTLRSGTQLPQVVNDAITHKDSSDLTHRNNSNPFVEQFTTDRTNQNKVRRLGEFESTALTEGCTVMLMNKLPPKLKDLGSFTILFSNHYVDENEEFHVIGFIEIAVEVEFAKFYHKNSDNDDTDPFKLNEANMTKELGEFMETKRLEDRLGNSFKYLDLSTRSFKPPRPSIEEPPTLELKSLPFHLKYAYLGNNNTLPVVISAELTPDQETKLLDVMRRSKKALGWTIAGIKGINPATCMYKILLEDFHSNPI</sequence>
<dbReference type="EMBL" id="SMMG02000010">
    <property type="protein sequence ID" value="KAA3458760.1"/>
    <property type="molecule type" value="Genomic_DNA"/>
</dbReference>
<dbReference type="Proteomes" id="UP000325315">
    <property type="component" value="Unassembled WGS sequence"/>
</dbReference>
<reference evidence="2" key="1">
    <citation type="journal article" date="2019" name="Plant Biotechnol. J.">
        <title>Genome sequencing of the Australian wild diploid species Gossypium australe highlights disease resistance and delayed gland morphogenesis.</title>
        <authorList>
            <person name="Cai Y."/>
            <person name="Cai X."/>
            <person name="Wang Q."/>
            <person name="Wang P."/>
            <person name="Zhang Y."/>
            <person name="Cai C."/>
            <person name="Xu Y."/>
            <person name="Wang K."/>
            <person name="Zhou Z."/>
            <person name="Wang C."/>
            <person name="Geng S."/>
            <person name="Li B."/>
            <person name="Dong Q."/>
            <person name="Hou Y."/>
            <person name="Wang H."/>
            <person name="Ai P."/>
            <person name="Liu Z."/>
            <person name="Yi F."/>
            <person name="Sun M."/>
            <person name="An G."/>
            <person name="Cheng J."/>
            <person name="Zhang Y."/>
            <person name="Shi Q."/>
            <person name="Xie Y."/>
            <person name="Shi X."/>
            <person name="Chang Y."/>
            <person name="Huang F."/>
            <person name="Chen Y."/>
            <person name="Hong S."/>
            <person name="Mi L."/>
            <person name="Sun Q."/>
            <person name="Zhang L."/>
            <person name="Zhou B."/>
            <person name="Peng R."/>
            <person name="Zhang X."/>
            <person name="Liu F."/>
        </authorList>
    </citation>
    <scope>NUCLEOTIDE SEQUENCE [LARGE SCALE GENOMIC DNA]</scope>
    <source>
        <strain evidence="2">cv. PA1801</strain>
    </source>
</reference>
<name>A0A5B6UKZ2_9ROSI</name>
<organism evidence="1 2">
    <name type="scientific">Gossypium australe</name>
    <dbReference type="NCBI Taxonomy" id="47621"/>
    <lineage>
        <taxon>Eukaryota</taxon>
        <taxon>Viridiplantae</taxon>
        <taxon>Streptophyta</taxon>
        <taxon>Embryophyta</taxon>
        <taxon>Tracheophyta</taxon>
        <taxon>Spermatophyta</taxon>
        <taxon>Magnoliopsida</taxon>
        <taxon>eudicotyledons</taxon>
        <taxon>Gunneridae</taxon>
        <taxon>Pentapetalae</taxon>
        <taxon>rosids</taxon>
        <taxon>malvids</taxon>
        <taxon>Malvales</taxon>
        <taxon>Malvaceae</taxon>
        <taxon>Malvoideae</taxon>
        <taxon>Gossypium</taxon>
    </lineage>
</organism>
<protein>
    <submittedName>
        <fullName evidence="1">Integrase, catalytic core</fullName>
    </submittedName>
</protein>
<comment type="caution">
    <text evidence="1">The sequence shown here is derived from an EMBL/GenBank/DDBJ whole genome shotgun (WGS) entry which is preliminary data.</text>
</comment>
<proteinExistence type="predicted"/>
<evidence type="ECO:0000313" key="1">
    <source>
        <dbReference type="EMBL" id="KAA3458760.1"/>
    </source>
</evidence>
<gene>
    <name evidence="1" type="ORF">EPI10_013334</name>
</gene>